<evidence type="ECO:0000313" key="4">
    <source>
        <dbReference type="Proteomes" id="UP000016936"/>
    </source>
</evidence>
<keyword evidence="4" id="KW-1185">Reference proteome</keyword>
<name>M2V4V6_COCH5</name>
<feature type="coiled-coil region" evidence="1">
    <location>
        <begin position="21"/>
        <end position="82"/>
    </location>
</feature>
<dbReference type="AlphaFoldDB" id="M2V4V6"/>
<proteinExistence type="predicted"/>
<feature type="compositionally biased region" description="Basic and acidic residues" evidence="2">
    <location>
        <begin position="310"/>
        <end position="322"/>
    </location>
</feature>
<dbReference type="Proteomes" id="UP000016936">
    <property type="component" value="Unassembled WGS sequence"/>
</dbReference>
<reference evidence="4" key="2">
    <citation type="journal article" date="2013" name="PLoS Genet.">
        <title>Comparative genome structure, secondary metabolite, and effector coding capacity across Cochliobolus pathogens.</title>
        <authorList>
            <person name="Condon B.J."/>
            <person name="Leng Y."/>
            <person name="Wu D."/>
            <person name="Bushley K.E."/>
            <person name="Ohm R.A."/>
            <person name="Otillar R."/>
            <person name="Martin J."/>
            <person name="Schackwitz W."/>
            <person name="Grimwood J."/>
            <person name="MohdZainudin N."/>
            <person name="Xue C."/>
            <person name="Wang R."/>
            <person name="Manning V.A."/>
            <person name="Dhillon B."/>
            <person name="Tu Z.J."/>
            <person name="Steffenson B.J."/>
            <person name="Salamov A."/>
            <person name="Sun H."/>
            <person name="Lowry S."/>
            <person name="LaButti K."/>
            <person name="Han J."/>
            <person name="Copeland A."/>
            <person name="Lindquist E."/>
            <person name="Barry K."/>
            <person name="Schmutz J."/>
            <person name="Baker S.E."/>
            <person name="Ciuffetti L.M."/>
            <person name="Grigoriev I.V."/>
            <person name="Zhong S."/>
            <person name="Turgeon B.G."/>
        </authorList>
    </citation>
    <scope>NUCLEOTIDE SEQUENCE [LARGE SCALE GENOMIC DNA]</scope>
    <source>
        <strain evidence="4">C5 / ATCC 48332 / race O</strain>
    </source>
</reference>
<feature type="region of interest" description="Disordered" evidence="2">
    <location>
        <begin position="310"/>
        <end position="334"/>
    </location>
</feature>
<evidence type="ECO:0000256" key="1">
    <source>
        <dbReference type="SAM" id="Coils"/>
    </source>
</evidence>
<dbReference type="EMBL" id="KB445571">
    <property type="protein sequence ID" value="EMD95022.1"/>
    <property type="molecule type" value="Genomic_DNA"/>
</dbReference>
<gene>
    <name evidence="3" type="ORF">COCHEDRAFT_1129125</name>
</gene>
<sequence>MSVAPCDSALHAQLQLASYEYETLEQRYRNLVTRHEELSKLCSAYRDVICGFSTGEEQAPSIEQLRAEAGREGMRAKALEADVLKPIIREAGGLQALVSQMQSVRSLIERTGSLPELEELVSAVNLFRVGLDKVGGLQGLYGLMAEVKDLREQQLAFRETKARVDCPNGLAAKAAKYDSLMQAFSAVQATEEHTAPAGTATINPARATLIASVPLEMDPYRDLYEAPRVEKPRNKTGSNNIPLGPARAHGRTTSQIDEQPSLKREPLENMEEIISKRPRVDLERFSTQIKRSMPSFHIQKPSLHIQNSSFDRHKQPTEHEVPRSQSKPTVKPEDLYRTEIQSLRTHNQQPEISPLLAVATESINLPKSMMVGRYPIALWTGDADPHAPERPGQMKKSGAIPGELGRFLASEISKYITGAVGQLLDTMPPNRDTCILRYILDGHRPSGQPQTRKACPLCSSTWVKHHRPCALLLEVDGVRTVVFMPLPGIPGDHTYWTEKNHWVKGTE</sequence>
<keyword evidence="1" id="KW-0175">Coiled coil</keyword>
<evidence type="ECO:0000313" key="3">
    <source>
        <dbReference type="EMBL" id="EMD95022.1"/>
    </source>
</evidence>
<accession>M2V4V6</accession>
<feature type="region of interest" description="Disordered" evidence="2">
    <location>
        <begin position="231"/>
        <end position="258"/>
    </location>
</feature>
<protein>
    <submittedName>
        <fullName evidence="3">Uncharacterized protein</fullName>
    </submittedName>
</protein>
<dbReference type="OMA" id="HHRPCAL"/>
<reference evidence="3 4" key="1">
    <citation type="journal article" date="2012" name="PLoS Pathog.">
        <title>Diverse lifestyles and strategies of plant pathogenesis encoded in the genomes of eighteen Dothideomycetes fungi.</title>
        <authorList>
            <person name="Ohm R.A."/>
            <person name="Feau N."/>
            <person name="Henrissat B."/>
            <person name="Schoch C.L."/>
            <person name="Horwitz B.A."/>
            <person name="Barry K.W."/>
            <person name="Condon B.J."/>
            <person name="Copeland A.C."/>
            <person name="Dhillon B."/>
            <person name="Glaser F."/>
            <person name="Hesse C.N."/>
            <person name="Kosti I."/>
            <person name="LaButti K."/>
            <person name="Lindquist E.A."/>
            <person name="Lucas S."/>
            <person name="Salamov A.A."/>
            <person name="Bradshaw R.E."/>
            <person name="Ciuffetti L."/>
            <person name="Hamelin R.C."/>
            <person name="Kema G.H.J."/>
            <person name="Lawrence C."/>
            <person name="Scott J.A."/>
            <person name="Spatafora J.W."/>
            <person name="Turgeon B.G."/>
            <person name="de Wit P.J.G.M."/>
            <person name="Zhong S."/>
            <person name="Goodwin S.B."/>
            <person name="Grigoriev I.V."/>
        </authorList>
    </citation>
    <scope>NUCLEOTIDE SEQUENCE [LARGE SCALE GENOMIC DNA]</scope>
    <source>
        <strain evidence="4">C5 / ATCC 48332 / race O</strain>
    </source>
</reference>
<dbReference type="OrthoDB" id="3779310at2759"/>
<evidence type="ECO:0000256" key="2">
    <source>
        <dbReference type="SAM" id="MobiDB-lite"/>
    </source>
</evidence>
<dbReference type="HOGENOM" id="CLU_519695_0_0_1"/>
<organism evidence="3 4">
    <name type="scientific">Cochliobolus heterostrophus (strain C5 / ATCC 48332 / race O)</name>
    <name type="common">Southern corn leaf blight fungus</name>
    <name type="synonym">Bipolaris maydis</name>
    <dbReference type="NCBI Taxonomy" id="701091"/>
    <lineage>
        <taxon>Eukaryota</taxon>
        <taxon>Fungi</taxon>
        <taxon>Dikarya</taxon>
        <taxon>Ascomycota</taxon>
        <taxon>Pezizomycotina</taxon>
        <taxon>Dothideomycetes</taxon>
        <taxon>Pleosporomycetidae</taxon>
        <taxon>Pleosporales</taxon>
        <taxon>Pleosporineae</taxon>
        <taxon>Pleosporaceae</taxon>
        <taxon>Bipolaris</taxon>
    </lineage>
</organism>